<comment type="caution">
    <text evidence="2">The sequence shown here is derived from an EMBL/GenBank/DDBJ whole genome shotgun (WGS) entry which is preliminary data.</text>
</comment>
<sequence length="154" mass="17704">MTLQLADFTGLWTISRQIDDRRAASGQGAARLAGTCDFTLDSEGLMQEERGLLYMPGVDTPFEAARRYLWRAEGALITVFFDDGRYFHSFDPCQTHPEAYHDCTPDRYEVRYDFSKWPIWRARWRVIGPRKDYVSVTEYWRAPSGGAGLNGTAY</sequence>
<name>K2K5R1_9RHOB</name>
<dbReference type="InterPro" id="IPR045632">
    <property type="entry name" value="DUF6314"/>
</dbReference>
<evidence type="ECO:0000313" key="2">
    <source>
        <dbReference type="EMBL" id="EKE72795.1"/>
    </source>
</evidence>
<protein>
    <recommendedName>
        <fullName evidence="1">DUF6314 domain-containing protein</fullName>
    </recommendedName>
</protein>
<dbReference type="AlphaFoldDB" id="K2K5R1"/>
<dbReference type="STRING" id="1208323.B30_07426"/>
<dbReference type="eggNOG" id="ENOG5032RWA">
    <property type="taxonomic scope" value="Bacteria"/>
</dbReference>
<evidence type="ECO:0000313" key="3">
    <source>
        <dbReference type="Proteomes" id="UP000006762"/>
    </source>
</evidence>
<dbReference type="PATRIC" id="fig|1208323.3.peg.1534"/>
<dbReference type="Pfam" id="PF19834">
    <property type="entry name" value="DUF6314"/>
    <property type="match status" value="1"/>
</dbReference>
<dbReference type="Proteomes" id="UP000006762">
    <property type="component" value="Unassembled WGS sequence"/>
</dbReference>
<dbReference type="RefSeq" id="WP_009571429.1">
    <property type="nucleotide sequence ID" value="NZ_AMRK01000003.1"/>
</dbReference>
<keyword evidence="3" id="KW-1185">Reference proteome</keyword>
<accession>K2K5R1</accession>
<dbReference type="EMBL" id="AMRK01000003">
    <property type="protein sequence ID" value="EKE72795.1"/>
    <property type="molecule type" value="Genomic_DNA"/>
</dbReference>
<gene>
    <name evidence="2" type="ORF">B30_07426</name>
</gene>
<dbReference type="OrthoDB" id="7351979at2"/>
<feature type="domain" description="DUF6314" evidence="1">
    <location>
        <begin position="8"/>
        <end position="141"/>
    </location>
</feature>
<reference evidence="2 3" key="1">
    <citation type="submission" date="2012-09" db="EMBL/GenBank/DDBJ databases">
        <title>Celeribacter baekdonensis B30 Genome Sequencing.</title>
        <authorList>
            <person name="Wang W."/>
        </authorList>
    </citation>
    <scope>NUCLEOTIDE SEQUENCE [LARGE SCALE GENOMIC DNA]</scope>
    <source>
        <strain evidence="2 3">B30</strain>
    </source>
</reference>
<evidence type="ECO:0000259" key="1">
    <source>
        <dbReference type="Pfam" id="PF19834"/>
    </source>
</evidence>
<organism evidence="2 3">
    <name type="scientific">Celeribacter baekdonensis B30</name>
    <dbReference type="NCBI Taxonomy" id="1208323"/>
    <lineage>
        <taxon>Bacteria</taxon>
        <taxon>Pseudomonadati</taxon>
        <taxon>Pseudomonadota</taxon>
        <taxon>Alphaproteobacteria</taxon>
        <taxon>Rhodobacterales</taxon>
        <taxon>Roseobacteraceae</taxon>
        <taxon>Celeribacter</taxon>
    </lineage>
</organism>
<proteinExistence type="predicted"/>